<evidence type="ECO:0000313" key="2">
    <source>
        <dbReference type="EMBL" id="MPN10571.1"/>
    </source>
</evidence>
<feature type="compositionally biased region" description="Basic and acidic residues" evidence="1">
    <location>
        <begin position="47"/>
        <end position="59"/>
    </location>
</feature>
<evidence type="ECO:0000256" key="1">
    <source>
        <dbReference type="SAM" id="MobiDB-lite"/>
    </source>
</evidence>
<comment type="caution">
    <text evidence="2">The sequence shown here is derived from an EMBL/GenBank/DDBJ whole genome shotgun (WGS) entry which is preliminary data.</text>
</comment>
<accession>A0A645F8E0</accession>
<dbReference type="EMBL" id="VSSQ01056730">
    <property type="protein sequence ID" value="MPN10571.1"/>
    <property type="molecule type" value="Genomic_DNA"/>
</dbReference>
<dbReference type="AlphaFoldDB" id="A0A645F8E0"/>
<organism evidence="2">
    <name type="scientific">bioreactor metagenome</name>
    <dbReference type="NCBI Taxonomy" id="1076179"/>
    <lineage>
        <taxon>unclassified sequences</taxon>
        <taxon>metagenomes</taxon>
        <taxon>ecological metagenomes</taxon>
    </lineage>
</organism>
<protein>
    <submittedName>
        <fullName evidence="2">Uncharacterized protein</fullName>
    </submittedName>
</protein>
<gene>
    <name evidence="2" type="ORF">SDC9_157866</name>
</gene>
<name>A0A645F8E0_9ZZZZ</name>
<feature type="compositionally biased region" description="Basic residues" evidence="1">
    <location>
        <begin position="60"/>
        <end position="74"/>
    </location>
</feature>
<proteinExistence type="predicted"/>
<sequence>MNQPAKPQHQIAHAKSNQRHAESQRRPRRQFPVGSLEKRLAQSPFKAGDHFADTHDKVRNKNRITKKPVQHKAQ</sequence>
<reference evidence="2" key="1">
    <citation type="submission" date="2019-08" db="EMBL/GenBank/DDBJ databases">
        <authorList>
            <person name="Kucharzyk K."/>
            <person name="Murdoch R.W."/>
            <person name="Higgins S."/>
            <person name="Loffler F."/>
        </authorList>
    </citation>
    <scope>NUCLEOTIDE SEQUENCE</scope>
</reference>
<feature type="region of interest" description="Disordered" evidence="1">
    <location>
        <begin position="1"/>
        <end position="74"/>
    </location>
</feature>